<evidence type="ECO:0000256" key="7">
    <source>
        <dbReference type="PIRSR" id="PIRSR618044-1"/>
    </source>
</evidence>
<evidence type="ECO:0000256" key="9">
    <source>
        <dbReference type="RuleBase" id="RU004016"/>
    </source>
</evidence>
<dbReference type="PANTHER" id="PTHR21581:SF6">
    <property type="entry name" value="TRAFFICKING PROTEIN PARTICLE COMPLEX SUBUNIT 12"/>
    <property type="match status" value="1"/>
</dbReference>
<feature type="active site" evidence="7">
    <location>
        <position position="125"/>
    </location>
</feature>
<feature type="active site" description="Acyl-ester intermediate" evidence="7">
    <location>
        <position position="65"/>
    </location>
</feature>
<evidence type="ECO:0000256" key="8">
    <source>
        <dbReference type="PIRSR" id="PIRSR618044-2"/>
    </source>
</evidence>
<dbReference type="SUPFAM" id="SSF56601">
    <property type="entry name" value="beta-lactamase/transpeptidase-like"/>
    <property type="match status" value="1"/>
</dbReference>
<dbReference type="GO" id="GO:0009002">
    <property type="term" value="F:serine-type D-Ala-D-Ala carboxypeptidase activity"/>
    <property type="evidence" value="ECO:0007669"/>
    <property type="project" value="InterPro"/>
</dbReference>
<dbReference type="GO" id="GO:0009252">
    <property type="term" value="P:peptidoglycan biosynthetic process"/>
    <property type="evidence" value="ECO:0007669"/>
    <property type="project" value="UniProtKB-KW"/>
</dbReference>
<dbReference type="GO" id="GO:0006508">
    <property type="term" value="P:proteolysis"/>
    <property type="evidence" value="ECO:0007669"/>
    <property type="project" value="InterPro"/>
</dbReference>
<proteinExistence type="inferred from homology"/>
<evidence type="ECO:0000256" key="1">
    <source>
        <dbReference type="ARBA" id="ARBA00007164"/>
    </source>
</evidence>
<dbReference type="EMBL" id="BANC01000060">
    <property type="protein sequence ID" value="GAN80890.1"/>
    <property type="molecule type" value="Genomic_DNA"/>
</dbReference>
<feature type="domain" description="Peptidase S11 D-alanyl-D-alanine carboxypeptidase A N-terminal" evidence="11">
    <location>
        <begin position="38"/>
        <end position="257"/>
    </location>
</feature>
<dbReference type="Pfam" id="PF00768">
    <property type="entry name" value="Peptidase_S11"/>
    <property type="match status" value="1"/>
</dbReference>
<keyword evidence="3" id="KW-0378">Hydrolase</keyword>
<protein>
    <submittedName>
        <fullName evidence="12">D-alanyl-D-alanine serine-type carboxypeptidase</fullName>
    </submittedName>
</protein>
<keyword evidence="6" id="KW-0961">Cell wall biogenesis/degradation</keyword>
<evidence type="ECO:0000313" key="12">
    <source>
        <dbReference type="EMBL" id="GAN80890.1"/>
    </source>
</evidence>
<dbReference type="InterPro" id="IPR018044">
    <property type="entry name" value="Peptidase_S11"/>
</dbReference>
<gene>
    <name evidence="12" type="ORF">Aam_061_009</name>
</gene>
<dbReference type="Proteomes" id="UP000032668">
    <property type="component" value="Unassembled WGS sequence"/>
</dbReference>
<dbReference type="InterPro" id="IPR001967">
    <property type="entry name" value="Peptidase_S11_N"/>
</dbReference>
<evidence type="ECO:0000259" key="11">
    <source>
        <dbReference type="Pfam" id="PF00768"/>
    </source>
</evidence>
<organism evidence="12 13">
    <name type="scientific">Acidocella aminolytica 101 = DSM 11237</name>
    <dbReference type="NCBI Taxonomy" id="1120923"/>
    <lineage>
        <taxon>Bacteria</taxon>
        <taxon>Pseudomonadati</taxon>
        <taxon>Pseudomonadota</taxon>
        <taxon>Alphaproteobacteria</taxon>
        <taxon>Acetobacterales</taxon>
        <taxon>Acidocellaceae</taxon>
        <taxon>Acidocella</taxon>
    </lineage>
</organism>
<feature type="binding site" evidence="8">
    <location>
        <position position="228"/>
    </location>
    <ligand>
        <name>substrate</name>
    </ligand>
</feature>
<comment type="similarity">
    <text evidence="1 9">Belongs to the peptidase S11 family.</text>
</comment>
<keyword evidence="2 10" id="KW-0732">Signal</keyword>
<sequence length="419" mass="45683">MAMLAIAGMYVAGALVPLPASANEHRYHHAASGPTSPGISSILVDARTGKIISAHDEDVSRYPASLTKLMTLDLAFQALVTHQMTLDTRIPISSQAASVEPVKLGLRPGENITVRDAILAMTTMSANDAATALGQYLGHGSLTRFAHMMNERAHVLGMGRTRFTNPSGLPSPYQVTTARDLSMLTRNILCDYPQFQDFFEVTSFQFRGRTIFSNNGMLKSYAGATGMKTGYTNLARHNLITTANRHGRELIGVVLHEPSWGTAYTQMTAMLDHGFGGHVPMTHAMVEAANHPASPDIMPARPEVETVASRTPEHVTALPDSPRHEQAAGKQWVAQLGLYYYKTNARYAALKARRLHGRGIAQIEHVHRHGKDLWLAQLTGLTHDGAHDTCHAMNAHGRQCDVLRMDADHLAMLDTSEGT</sequence>
<keyword evidence="12" id="KW-0645">Protease</keyword>
<dbReference type="GO" id="GO:0071555">
    <property type="term" value="P:cell wall organization"/>
    <property type="evidence" value="ECO:0007669"/>
    <property type="project" value="UniProtKB-KW"/>
</dbReference>
<reference evidence="12 13" key="1">
    <citation type="submission" date="2012-11" db="EMBL/GenBank/DDBJ databases">
        <title>Whole genome sequence of Acidocella aminolytica 101 = DSM 11237.</title>
        <authorList>
            <person name="Azuma Y."/>
            <person name="Higashiura N."/>
            <person name="Hirakawa H."/>
            <person name="Matsushita K."/>
        </authorList>
    </citation>
    <scope>NUCLEOTIDE SEQUENCE [LARGE SCALE GENOMIC DNA]</scope>
    <source>
        <strain evidence="13">101 / DSM 11237</strain>
    </source>
</reference>
<feature type="active site" description="Proton acceptor" evidence="7">
    <location>
        <position position="68"/>
    </location>
</feature>
<keyword evidence="4" id="KW-0133">Cell shape</keyword>
<evidence type="ECO:0000256" key="6">
    <source>
        <dbReference type="ARBA" id="ARBA00023316"/>
    </source>
</evidence>
<dbReference type="AlphaFoldDB" id="A0A0D6PGI8"/>
<evidence type="ECO:0000256" key="4">
    <source>
        <dbReference type="ARBA" id="ARBA00022960"/>
    </source>
</evidence>
<evidence type="ECO:0000256" key="10">
    <source>
        <dbReference type="SAM" id="SignalP"/>
    </source>
</evidence>
<dbReference type="InterPro" id="IPR012338">
    <property type="entry name" value="Beta-lactam/transpept-like"/>
</dbReference>
<keyword evidence="12" id="KW-0121">Carboxypeptidase</keyword>
<evidence type="ECO:0000313" key="13">
    <source>
        <dbReference type="Proteomes" id="UP000032668"/>
    </source>
</evidence>
<keyword evidence="13" id="KW-1185">Reference proteome</keyword>
<dbReference type="PRINTS" id="PR00725">
    <property type="entry name" value="DADACBPTASE1"/>
</dbReference>
<dbReference type="STRING" id="1120923.SAMN02746095_02177"/>
<evidence type="ECO:0000256" key="5">
    <source>
        <dbReference type="ARBA" id="ARBA00022984"/>
    </source>
</evidence>
<evidence type="ECO:0000256" key="3">
    <source>
        <dbReference type="ARBA" id="ARBA00022801"/>
    </source>
</evidence>
<evidence type="ECO:0000256" key="2">
    <source>
        <dbReference type="ARBA" id="ARBA00022729"/>
    </source>
</evidence>
<name>A0A0D6PGI8_9PROT</name>
<accession>A0A0D6PGI8</accession>
<comment type="caution">
    <text evidence="12">The sequence shown here is derived from an EMBL/GenBank/DDBJ whole genome shotgun (WGS) entry which is preliminary data.</text>
</comment>
<feature type="chain" id="PRO_5002309979" evidence="10">
    <location>
        <begin position="23"/>
        <end position="419"/>
    </location>
</feature>
<feature type="signal peptide" evidence="10">
    <location>
        <begin position="1"/>
        <end position="22"/>
    </location>
</feature>
<keyword evidence="5" id="KW-0573">Peptidoglycan synthesis</keyword>
<dbReference type="Gene3D" id="3.40.710.10">
    <property type="entry name" value="DD-peptidase/beta-lactamase superfamily"/>
    <property type="match status" value="1"/>
</dbReference>
<dbReference type="OrthoDB" id="9795979at2"/>
<dbReference type="GO" id="GO:0008360">
    <property type="term" value="P:regulation of cell shape"/>
    <property type="evidence" value="ECO:0007669"/>
    <property type="project" value="UniProtKB-KW"/>
</dbReference>
<dbReference type="PANTHER" id="PTHR21581">
    <property type="entry name" value="D-ALANYL-D-ALANINE CARBOXYPEPTIDASE"/>
    <property type="match status" value="1"/>
</dbReference>